<proteinExistence type="predicted"/>
<dbReference type="GO" id="GO:0008962">
    <property type="term" value="F:phosphatidylglycerophosphatase activity"/>
    <property type="evidence" value="ECO:0007669"/>
    <property type="project" value="InterPro"/>
</dbReference>
<feature type="transmembrane region" description="Helical" evidence="1">
    <location>
        <begin position="93"/>
        <end position="119"/>
    </location>
</feature>
<dbReference type="KEGG" id="cprv:CYPRO_1580"/>
<dbReference type="PIRSF" id="PIRSF006162">
    <property type="entry name" value="PgpA"/>
    <property type="match status" value="1"/>
</dbReference>
<name>A0A345UK29_9BACT</name>
<evidence type="ECO:0000313" key="3">
    <source>
        <dbReference type="EMBL" id="AXJ00831.1"/>
    </source>
</evidence>
<accession>A0A345UK29</accession>
<evidence type="ECO:0000256" key="1">
    <source>
        <dbReference type="SAM" id="Phobius"/>
    </source>
</evidence>
<evidence type="ECO:0000259" key="2">
    <source>
        <dbReference type="Pfam" id="PF04608"/>
    </source>
</evidence>
<reference evidence="3 4" key="1">
    <citation type="submission" date="2018-03" db="EMBL/GenBank/DDBJ databases">
        <title>Phenotypic and genomic properties of Cyclonatronum proteinivorum gen. nov., sp. nov., a haloalkaliphilic bacteroidete from soda lakes possessing Na+-translocating rhodopsin.</title>
        <authorList>
            <person name="Toshchakov S.V."/>
            <person name="Korzhenkov A."/>
            <person name="Samarov N.I."/>
            <person name="Kublanov I.V."/>
            <person name="Muntyan M.S."/>
            <person name="Sorokin D.Y."/>
        </authorList>
    </citation>
    <scope>NUCLEOTIDE SEQUENCE [LARGE SCALE GENOMIC DNA]</scope>
    <source>
        <strain evidence="3 4">Omega</strain>
    </source>
</reference>
<dbReference type="AlphaFoldDB" id="A0A345UK29"/>
<organism evidence="3 4">
    <name type="scientific">Cyclonatronum proteinivorum</name>
    <dbReference type="NCBI Taxonomy" id="1457365"/>
    <lineage>
        <taxon>Bacteria</taxon>
        <taxon>Pseudomonadati</taxon>
        <taxon>Balneolota</taxon>
        <taxon>Balneolia</taxon>
        <taxon>Balneolales</taxon>
        <taxon>Cyclonatronaceae</taxon>
        <taxon>Cyclonatronum</taxon>
    </lineage>
</organism>
<feature type="transmembrane region" description="Helical" evidence="1">
    <location>
        <begin position="140"/>
        <end position="163"/>
    </location>
</feature>
<keyword evidence="1" id="KW-0472">Membrane</keyword>
<dbReference type="InterPro" id="IPR036681">
    <property type="entry name" value="PgpA-like_sf"/>
</dbReference>
<keyword evidence="1" id="KW-0812">Transmembrane</keyword>
<keyword evidence="4" id="KW-1185">Reference proteome</keyword>
<dbReference type="Proteomes" id="UP000254808">
    <property type="component" value="Chromosome"/>
</dbReference>
<dbReference type="EMBL" id="CP027806">
    <property type="protein sequence ID" value="AXJ00831.1"/>
    <property type="molecule type" value="Genomic_DNA"/>
</dbReference>
<gene>
    <name evidence="3" type="ORF">CYPRO_1580</name>
</gene>
<sequence>MTFLEKKPPHPRNIAFWLGTGLGSGLTPKAPGTAGSLAALPFIYGAGLIAGPTGIAAFLLIWIAASLFTAPGFERAYSDDPALFVADEWAGQAVPFIGISFTGSLATDIPILLAGFILFRIFDITKPLGIKKAEKLPSPLGILADDLLAGLYALLLLKLLIMFL</sequence>
<feature type="domain" description="YutG/PgpA" evidence="2">
    <location>
        <begin position="17"/>
        <end position="160"/>
    </location>
</feature>
<keyword evidence="1" id="KW-1133">Transmembrane helix</keyword>
<dbReference type="PANTHER" id="PTHR36305:SF1">
    <property type="entry name" value="PHOSPHATIDYLGLYCEROPHOSPHATASE A"/>
    <property type="match status" value="1"/>
</dbReference>
<evidence type="ECO:0000313" key="4">
    <source>
        <dbReference type="Proteomes" id="UP000254808"/>
    </source>
</evidence>
<dbReference type="SUPFAM" id="SSF101307">
    <property type="entry name" value="YutG-like"/>
    <property type="match status" value="1"/>
</dbReference>
<dbReference type="GO" id="GO:0006629">
    <property type="term" value="P:lipid metabolic process"/>
    <property type="evidence" value="ECO:0007669"/>
    <property type="project" value="InterPro"/>
</dbReference>
<dbReference type="PANTHER" id="PTHR36305">
    <property type="entry name" value="PHOSPHATIDYLGLYCEROPHOSPHATASE A"/>
    <property type="match status" value="1"/>
</dbReference>
<dbReference type="InterPro" id="IPR026037">
    <property type="entry name" value="PgpA"/>
</dbReference>
<dbReference type="CDD" id="cd06971">
    <property type="entry name" value="PgpA"/>
    <property type="match status" value="1"/>
</dbReference>
<feature type="transmembrane region" description="Helical" evidence="1">
    <location>
        <begin position="42"/>
        <end position="73"/>
    </location>
</feature>
<dbReference type="InterPro" id="IPR007686">
    <property type="entry name" value="YutG/PgpA"/>
</dbReference>
<protein>
    <submittedName>
        <fullName evidence="3">Phosphatidylglycerophosphatase A</fullName>
    </submittedName>
</protein>
<dbReference type="Pfam" id="PF04608">
    <property type="entry name" value="PgpA"/>
    <property type="match status" value="1"/>
</dbReference>